<comment type="caution">
    <text evidence="1">The sequence shown here is derived from an EMBL/GenBank/DDBJ whole genome shotgun (WGS) entry which is preliminary data.</text>
</comment>
<dbReference type="EMBL" id="JAUJFL010000005">
    <property type="protein sequence ID" value="KAK2603247.1"/>
    <property type="molecule type" value="Genomic_DNA"/>
</dbReference>
<proteinExistence type="predicted"/>
<evidence type="ECO:0000313" key="1">
    <source>
        <dbReference type="EMBL" id="KAK2603247.1"/>
    </source>
</evidence>
<evidence type="ECO:0000313" key="2">
    <source>
        <dbReference type="Proteomes" id="UP001265746"/>
    </source>
</evidence>
<protein>
    <submittedName>
        <fullName evidence="1">Uncharacterized protein</fullName>
    </submittedName>
</protein>
<accession>A0AAD9W3G2</accession>
<keyword evidence="2" id="KW-1185">Reference proteome</keyword>
<dbReference type="Proteomes" id="UP001265746">
    <property type="component" value="Unassembled WGS sequence"/>
</dbReference>
<organism evidence="1 2">
    <name type="scientific">Phomopsis amygdali</name>
    <name type="common">Fusicoccum amygdali</name>
    <dbReference type="NCBI Taxonomy" id="1214568"/>
    <lineage>
        <taxon>Eukaryota</taxon>
        <taxon>Fungi</taxon>
        <taxon>Dikarya</taxon>
        <taxon>Ascomycota</taxon>
        <taxon>Pezizomycotina</taxon>
        <taxon>Sordariomycetes</taxon>
        <taxon>Sordariomycetidae</taxon>
        <taxon>Diaporthales</taxon>
        <taxon>Diaporthaceae</taxon>
        <taxon>Diaporthe</taxon>
    </lineage>
</organism>
<sequence length="498" mass="56675">MSPGSGFSARHLLDDGFDGEIGWARRLNNEALPEMMERLINYGQLRQHLRFLSICEFSLKYKAGVNKRRLGLFITASLNSGIPVPAFVPGLLNLPDQNRASLVSNQTSFWLDGELWLLEDALGLPQSFVFDAWMIQLLLFGLTPRLRKLLIDPLIVQEVFLTQQAPIARIPSITTLAVAEGEQDPGRILNFSVHFQMEALLLSFPNLQSFQSEDWALSWSTFRRAPAYAAAPPFFPNLRNLVLAAIQPGRLHHVSQVLPEFSNLEELYYYRRTSYLVGQNDPDFSNAGVFQGVKHCLRKLTYTSALVEQHPGDDDHLINIYCYEEQRFSDVPHFGDFAVLEDLKIDQGLLGRMSTVRDRIDSQYGPYFPELDWKLPQSLRRLTVQFVYDWPTLAAQLIPLADAKVRGQFPFLSDIYIVMVRNCTLTYATPWQPHIPLLPSDRMTRTTGQLMEGAGIMLWASAGPIGPPSRELEDYTQVVVPPRHPIVFDVRRRVFNDI</sequence>
<reference evidence="1" key="1">
    <citation type="submission" date="2023-06" db="EMBL/GenBank/DDBJ databases">
        <authorList>
            <person name="Noh H."/>
        </authorList>
    </citation>
    <scope>NUCLEOTIDE SEQUENCE</scope>
    <source>
        <strain evidence="1">DUCC20226</strain>
    </source>
</reference>
<dbReference type="AlphaFoldDB" id="A0AAD9W3G2"/>
<name>A0AAD9W3G2_PHOAM</name>
<gene>
    <name evidence="1" type="ORF">N8I77_009718</name>
</gene>